<accession>A0A5B0H6J6</accession>
<name>A0A5B0H6J6_9BURK</name>
<dbReference type="AlphaFoldDB" id="A0A5B0H6J6"/>
<gene>
    <name evidence="1" type="ORF">FVF58_17945</name>
</gene>
<evidence type="ECO:0000313" key="2">
    <source>
        <dbReference type="Proteomes" id="UP000325273"/>
    </source>
</evidence>
<reference evidence="1 2" key="1">
    <citation type="submission" date="2019-08" db="EMBL/GenBank/DDBJ databases">
        <title>Paraburkholderia sp. DCY113.</title>
        <authorList>
            <person name="Kang J."/>
        </authorList>
    </citation>
    <scope>NUCLEOTIDE SEQUENCE [LARGE SCALE GENOMIC DNA]</scope>
    <source>
        <strain evidence="1 2">DCY113</strain>
    </source>
</reference>
<evidence type="ECO:0000313" key="1">
    <source>
        <dbReference type="EMBL" id="KAA1010749.1"/>
    </source>
</evidence>
<keyword evidence="2" id="KW-1185">Reference proteome</keyword>
<organism evidence="1 2">
    <name type="scientific">Paraburkholderia panacisoli</name>
    <dbReference type="NCBI Taxonomy" id="2603818"/>
    <lineage>
        <taxon>Bacteria</taxon>
        <taxon>Pseudomonadati</taxon>
        <taxon>Pseudomonadota</taxon>
        <taxon>Betaproteobacteria</taxon>
        <taxon>Burkholderiales</taxon>
        <taxon>Burkholderiaceae</taxon>
        <taxon>Paraburkholderia</taxon>
    </lineage>
</organism>
<sequence length="68" mass="7387">MKSTVIIKDLPRCADSPHDDATLTSEQMKTLRGGRSVVVTVDGGALGHVDDWEINTAIFEGRIKGTYL</sequence>
<dbReference type="EMBL" id="VTUZ01000011">
    <property type="protein sequence ID" value="KAA1010749.1"/>
    <property type="molecule type" value="Genomic_DNA"/>
</dbReference>
<dbReference type="RefSeq" id="WP_149671221.1">
    <property type="nucleotide sequence ID" value="NZ_VTUZ01000011.1"/>
</dbReference>
<dbReference type="Proteomes" id="UP000325273">
    <property type="component" value="Unassembled WGS sequence"/>
</dbReference>
<proteinExistence type="predicted"/>
<comment type="caution">
    <text evidence="1">The sequence shown here is derived from an EMBL/GenBank/DDBJ whole genome shotgun (WGS) entry which is preliminary data.</text>
</comment>
<protein>
    <submittedName>
        <fullName evidence="1">Uncharacterized protein</fullName>
    </submittedName>
</protein>